<dbReference type="KEGG" id="emo:DM558_08480"/>
<keyword evidence="1" id="KW-0732">Signal</keyword>
<dbReference type="AlphaFoldDB" id="A0A3Q9JNE6"/>
<name>A0A3Q9JNE6_9GAMM</name>
<feature type="signal peptide" evidence="1">
    <location>
        <begin position="1"/>
        <end position="19"/>
    </location>
</feature>
<evidence type="ECO:0000256" key="1">
    <source>
        <dbReference type="SAM" id="SignalP"/>
    </source>
</evidence>
<reference evidence="3" key="1">
    <citation type="submission" date="2018-06" db="EMBL/GenBank/DDBJ databases">
        <title>Complete genome of Pseudomonas insecticola strain QZS01.</title>
        <authorList>
            <person name="Wang J."/>
            <person name="Su Q."/>
        </authorList>
    </citation>
    <scope>NUCLEOTIDE SEQUENCE [LARGE SCALE GENOMIC DNA]</scope>
    <source>
        <strain evidence="3">QZS01</strain>
    </source>
</reference>
<evidence type="ECO:0000313" key="2">
    <source>
        <dbReference type="EMBL" id="AZS50814.1"/>
    </source>
</evidence>
<dbReference type="Proteomes" id="UP000273143">
    <property type="component" value="Chromosome"/>
</dbReference>
<dbReference type="EMBL" id="CP029822">
    <property type="protein sequence ID" value="AZS50814.1"/>
    <property type="molecule type" value="Genomic_DNA"/>
</dbReference>
<gene>
    <name evidence="2" type="ORF">DM558_08480</name>
</gene>
<accession>A0A3Q9JNE6</accession>
<keyword evidence="3" id="KW-1185">Reference proteome</keyword>
<proteinExistence type="predicted"/>
<feature type="chain" id="PRO_5018737899" evidence="1">
    <location>
        <begin position="20"/>
        <end position="202"/>
    </location>
</feature>
<sequence length="202" mass="22864">MRKVPIIALMLLSATQVNAQIPRPPESIRIPVMPFDERLSDNAIKLNEKALPTDLLLGGFKVSVGETTLNEVLQKFKAGTPLYNGSGYYQCYSLPRYSYQIWFVTKGTSLDNKVNEVVIRMGDALPTEYCPLVTSEIYPKFNNNIRLGANPEMLLPLLGKPLNENRTTNVYLFQLLQLEKLKVQVQRGKKGIEMVKVTKQNF</sequence>
<organism evidence="2 3">
    <name type="scientific">Entomomonas moraniae</name>
    <dbReference type="NCBI Taxonomy" id="2213226"/>
    <lineage>
        <taxon>Bacteria</taxon>
        <taxon>Pseudomonadati</taxon>
        <taxon>Pseudomonadota</taxon>
        <taxon>Gammaproteobacteria</taxon>
        <taxon>Pseudomonadales</taxon>
        <taxon>Pseudomonadaceae</taxon>
        <taxon>Entomomonas</taxon>
    </lineage>
</organism>
<dbReference type="RefSeq" id="WP_127163432.1">
    <property type="nucleotide sequence ID" value="NZ_CP029822.1"/>
</dbReference>
<evidence type="ECO:0000313" key="3">
    <source>
        <dbReference type="Proteomes" id="UP000273143"/>
    </source>
</evidence>
<protein>
    <submittedName>
        <fullName evidence="2">Uncharacterized protein</fullName>
    </submittedName>
</protein>